<organism evidence="16 17">
    <name type="scientific">Podarcis lilfordi</name>
    <name type="common">Lilford's wall lizard</name>
    <dbReference type="NCBI Taxonomy" id="74358"/>
    <lineage>
        <taxon>Eukaryota</taxon>
        <taxon>Metazoa</taxon>
        <taxon>Chordata</taxon>
        <taxon>Craniata</taxon>
        <taxon>Vertebrata</taxon>
        <taxon>Euteleostomi</taxon>
        <taxon>Lepidosauria</taxon>
        <taxon>Squamata</taxon>
        <taxon>Bifurcata</taxon>
        <taxon>Unidentata</taxon>
        <taxon>Episquamata</taxon>
        <taxon>Laterata</taxon>
        <taxon>Lacertibaenia</taxon>
        <taxon>Lacertidae</taxon>
        <taxon>Podarcis</taxon>
    </lineage>
</organism>
<feature type="domain" description="Nucleoporin Nup159/Nup146 N-terminal" evidence="15">
    <location>
        <begin position="34"/>
        <end position="394"/>
    </location>
</feature>
<evidence type="ECO:0000256" key="1">
    <source>
        <dbReference type="ARBA" id="ARBA00004567"/>
    </source>
</evidence>
<keyword evidence="3" id="KW-0677">Repeat</keyword>
<accession>A0AA35PN35</accession>
<keyword evidence="8" id="KW-0539">Nucleus</keyword>
<feature type="compositionally biased region" description="Polar residues" evidence="14">
    <location>
        <begin position="1200"/>
        <end position="1213"/>
    </location>
</feature>
<dbReference type="InterPro" id="IPR015943">
    <property type="entry name" value="WD40/YVTN_repeat-like_dom_sf"/>
</dbReference>
<feature type="region of interest" description="Disordered" evidence="14">
    <location>
        <begin position="1262"/>
        <end position="1287"/>
    </location>
</feature>
<feature type="region of interest" description="Disordered" evidence="14">
    <location>
        <begin position="581"/>
        <end position="605"/>
    </location>
</feature>
<keyword evidence="2" id="KW-0813">Transport</keyword>
<dbReference type="Gene3D" id="2.130.10.10">
    <property type="entry name" value="YVTN repeat-like/Quinoprotein amine dehydrogenase"/>
    <property type="match status" value="1"/>
</dbReference>
<evidence type="ECO:0000313" key="16">
    <source>
        <dbReference type="EMBL" id="CAI5794199.1"/>
    </source>
</evidence>
<feature type="region of interest" description="Disordered" evidence="14">
    <location>
        <begin position="1386"/>
        <end position="1413"/>
    </location>
</feature>
<evidence type="ECO:0000256" key="8">
    <source>
        <dbReference type="ARBA" id="ARBA00023242"/>
    </source>
</evidence>
<comment type="subcellular location">
    <subcellularLocation>
        <location evidence="1">Nucleus</location>
        <location evidence="1">Nuclear pore complex</location>
    </subcellularLocation>
</comment>
<dbReference type="SMART" id="SM00320">
    <property type="entry name" value="WD40"/>
    <property type="match status" value="2"/>
</dbReference>
<evidence type="ECO:0000256" key="2">
    <source>
        <dbReference type="ARBA" id="ARBA00022448"/>
    </source>
</evidence>
<keyword evidence="17" id="KW-1185">Reference proteome</keyword>
<dbReference type="InterPro" id="IPR039462">
    <property type="entry name" value="Nup159/Nup146_N"/>
</dbReference>
<proteinExistence type="predicted"/>
<dbReference type="PANTHER" id="PTHR23193:SF21">
    <property type="entry name" value="NUCLEAR PORE COMPLEX PROTEIN NUP214"/>
    <property type="match status" value="1"/>
</dbReference>
<dbReference type="GO" id="GO:0017056">
    <property type="term" value="F:structural constituent of nuclear pore"/>
    <property type="evidence" value="ECO:0007669"/>
    <property type="project" value="TreeGrafter"/>
</dbReference>
<keyword evidence="4" id="KW-0509">mRNA transport</keyword>
<dbReference type="Pfam" id="PF16755">
    <property type="entry name" value="Beta-prop_NUP159_NUP214"/>
    <property type="match status" value="1"/>
</dbReference>
<dbReference type="GO" id="GO:0008139">
    <property type="term" value="F:nuclear localization sequence binding"/>
    <property type="evidence" value="ECO:0007669"/>
    <property type="project" value="TreeGrafter"/>
</dbReference>
<protein>
    <recommendedName>
        <fullName evidence="11">Nuclear pore complex protein Nup214</fullName>
    </recommendedName>
    <alternativeName>
        <fullName evidence="13">214 kDa nucleoporin</fullName>
    </alternativeName>
    <alternativeName>
        <fullName evidence="12">Nucleoporin Nup214</fullName>
    </alternativeName>
</protein>
<evidence type="ECO:0000256" key="9">
    <source>
        <dbReference type="ARBA" id="ARBA00055090"/>
    </source>
</evidence>
<feature type="compositionally biased region" description="Low complexity" evidence="14">
    <location>
        <begin position="1594"/>
        <end position="1609"/>
    </location>
</feature>
<gene>
    <name evidence="16" type="ORF">PODLI_1B042405</name>
</gene>
<feature type="compositionally biased region" description="Pro residues" evidence="14">
    <location>
        <begin position="1579"/>
        <end position="1593"/>
    </location>
</feature>
<dbReference type="FunFam" id="2.130.10.10:FF:000142">
    <property type="entry name" value="Nuclear pore complex protein Nup214"/>
    <property type="match status" value="1"/>
</dbReference>
<evidence type="ECO:0000256" key="6">
    <source>
        <dbReference type="ARBA" id="ARBA00023010"/>
    </source>
</evidence>
<reference evidence="16" key="1">
    <citation type="submission" date="2022-12" db="EMBL/GenBank/DDBJ databases">
        <authorList>
            <person name="Alioto T."/>
            <person name="Alioto T."/>
            <person name="Gomez Garrido J."/>
        </authorList>
    </citation>
    <scope>NUCLEOTIDE SEQUENCE</scope>
</reference>
<dbReference type="SUPFAM" id="SSF117289">
    <property type="entry name" value="Nucleoporin domain"/>
    <property type="match status" value="1"/>
</dbReference>
<keyword evidence="6" id="KW-0811">Translocation</keyword>
<evidence type="ECO:0000256" key="4">
    <source>
        <dbReference type="ARBA" id="ARBA00022816"/>
    </source>
</evidence>
<feature type="region of interest" description="Disordered" evidence="14">
    <location>
        <begin position="1190"/>
        <end position="1213"/>
    </location>
</feature>
<feature type="compositionally biased region" description="Low complexity" evidence="14">
    <location>
        <begin position="1078"/>
        <end position="1089"/>
    </location>
</feature>
<dbReference type="InterPro" id="IPR001680">
    <property type="entry name" value="WD40_rpt"/>
</dbReference>
<evidence type="ECO:0000256" key="11">
    <source>
        <dbReference type="ARBA" id="ARBA00068360"/>
    </source>
</evidence>
<feature type="region of interest" description="Disordered" evidence="14">
    <location>
        <begin position="411"/>
        <end position="440"/>
    </location>
</feature>
<feature type="compositionally biased region" description="Polar residues" evidence="14">
    <location>
        <begin position="1060"/>
        <end position="1077"/>
    </location>
</feature>
<dbReference type="GO" id="GO:0006406">
    <property type="term" value="P:mRNA export from nucleus"/>
    <property type="evidence" value="ECO:0007669"/>
    <property type="project" value="UniProtKB-ARBA"/>
</dbReference>
<feature type="region of interest" description="Disordered" evidence="14">
    <location>
        <begin position="477"/>
        <end position="501"/>
    </location>
</feature>
<feature type="region of interest" description="Disordered" evidence="14">
    <location>
        <begin position="630"/>
        <end position="685"/>
    </location>
</feature>
<feature type="region of interest" description="Disordered" evidence="14">
    <location>
        <begin position="1060"/>
        <end position="1112"/>
    </location>
</feature>
<comment type="subunit">
    <text evidence="10">Homodimer. Part of the nuclear pore complex (NPC). Interacts with NUP88. Interacts with ZFP36; this interaction increases upon lipopolysaccharide (LPS) stimulation. Interacts with DDX19. Interacts with XPO1. Interacts with XPO5.</text>
</comment>
<dbReference type="PANTHER" id="PTHR23193">
    <property type="entry name" value="NUCLEAR PORE COMPLEX PROTEIN NUP"/>
    <property type="match status" value="1"/>
</dbReference>
<keyword evidence="5" id="KW-0653">Protein transport</keyword>
<evidence type="ECO:0000256" key="7">
    <source>
        <dbReference type="ARBA" id="ARBA00023132"/>
    </source>
</evidence>
<name>A0AA35PN35_9SAUR</name>
<dbReference type="Proteomes" id="UP001178461">
    <property type="component" value="Chromosome Z"/>
</dbReference>
<evidence type="ECO:0000256" key="3">
    <source>
        <dbReference type="ARBA" id="ARBA00022737"/>
    </source>
</evidence>
<dbReference type="InterPro" id="IPR026054">
    <property type="entry name" value="Nucleoporin"/>
</dbReference>
<sequence length="1938" mass="198710">MGDDMDVIPEREMKDFKFRALKKVRIFDAPDELPKERSSLLAVSNKYGLLFAGCAAGLQIFQTKNLLMQIPMGDSPNKIVENVQSLFVPTKFCVHHLALSCDNLTLSVCMASSEVGSFIGFFDVRTFVNQAKQQKRPFAYQKMAGAMVNDLKWNPMNASMLAVCLSDGSVSVLQVADSVKIYATLPASVAVTSVCWSPKGKQLAVGKQNGTVVQYLPNLQEKKTIPCPPFYDSDNPVKVLDVLWVSTYVFTIVYAAADGILEAAPEVVMAVLPKKEEKRPELFVNFMEPCYGSCSERQHHYFLNYVEEWDLVLAASAASTEVSILARQGDKNNWELWVLEDSSRAELPVTDKSDDTLPVGVAIDYTSNMPITISEDKTTDPAPVLLLLSTDGVLCPFYMVNQNPGVRSLMVVPEPLSPEGDRGAKSAGSTPPSSASASAPPKVEASLAVVPATSAVSSKGAAPLSFASFTLKSTRSAADAPPQYPGVSETPKPPLGSHLSGAVGFPFSPTTSISKAPPTPSLLSSPITASPPSSFGSVSYKAGMDSSVGAPPFASPVGLKQGFASPPSSVKTNLTEKFAAAESSTPAANSGQSSSMFSFSPAAKPVPAGTQVQSTVLGPPPAVPIKASTPVSSAVVRPSQSAPPASMLQKTAKISSAVSKVSPSQGRQQPPTAGVEKQTHQWNDSDPVIIGIREEIAHFQKEMEELKGRTAKAAIEVGTEEEEEMLRMESNDLHTFLLEIKETTESLHADFSLLKTSLLEGFAGLEEARQKDKRAHNSAYLHLLYKRPLDPKSEAQLQEIRRLHQYVKFAVQDVNDVLDLEWDRHLEQQKKQKHLLVPERETLFNALTNNREIIDQQLKRLKNLVGSLQELRLYNQTPRWSLSTTTSSSSSIQSLDSELESLSNALTKATLQPSTRTSKSPAKLSPVKQAQLRNLLSKRKVPPVRTTAPVAMPRIIPQGADSTMLATKTVKHGAPAPSTGLPAPQAAAEAALRRQMATQNPAASASLTESTLKNVPQVVNVRELKSNTSPPAVSAIIGSSVPQSAAQAVHQVLATVATNQVSQGPSPSSLKMQSPPNSASMASVTMASTGQPSAGKKSIGQGPQKISASVTSAAAPTPSTAAQFNKAFTFTTSVPEGNLDAILTSLATSVPPVEAIPSPPKQLSQPDAFPLGGNVKFGTPLESSFAFGSAKPSSLPGVPMTSSGSGDPSLANSQVTSAPVASIPFSTSGKLEGLPLKQGDHLFQGTAAGETLGSFSGLRVGQADENSKAATTKQPPPVNATGGQQAKASTIPSGFTLGSSLQVSKPTEAAASVMTTSLTSTSGSTIFSNVQLVNTGSPALFGVPAGGAKSTFALGIQPANAAAATPSSAPAANSTLSFGSLLSSAPTAVGTTPTGKGEEDARTFPGPEKLPQSDASKLGAMQLLPQPQVHTPEPPQDPPALATPSLEEVDAISLAVAAAGTVAPAKEAVPAASPTDSKAEVVSVATSLDQHTPATLPSASMASQPAEVTRALPASCSPSASIQAPATGTSAFTVNVSAPSVFAQPPATCSSGSAFSQPAIEALVTPSMPPIFGQLSAAPPSPFNQPPATPPPSTSTITTQAATPGFSTSAFGGATTSTGFAQPAFGQAPTFGQPASTSSGFTFNQAAFGAAPAFGQMASSTTPASSSGSVFGAPSSTSTTSSFTFGQPAATAGTSLFGQSSTPAFGQSSSFGQGASIFGSAAAATTPTSSAGFSFCQASAFGSSSPGPVFGQATNTSGNLFGQTSSGGGLFGSGSSSGRGGGFFSGLGGKPSHEAANKNPFSATGGGFGSSATQSGFGAAPVFGSPPTFGGSPGFGGVPAFGSAPAFASPLGSTGGKVFGEGTAAANAGGFGFGGTANTVSFGTLASQNTPTFGSLSQQPTGFGTQGTGFSSFGSSGGGGFGFGSSNASTSGFSSWRS</sequence>
<comment type="function">
    <text evidence="9">Part of the nuclear pore complex. Has a critical role in nucleocytoplasmic transport. May serve as a docking site in the receptor-mediated import of substrates across the nuclear pore complex.</text>
</comment>
<feature type="region of interest" description="Disordered" evidence="14">
    <location>
        <begin position="1573"/>
        <end position="1609"/>
    </location>
</feature>
<evidence type="ECO:0000313" key="17">
    <source>
        <dbReference type="Proteomes" id="UP001178461"/>
    </source>
</evidence>
<feature type="compositionally biased region" description="Low complexity" evidence="14">
    <location>
        <begin position="426"/>
        <end position="440"/>
    </location>
</feature>
<dbReference type="EMBL" id="OX395140">
    <property type="protein sequence ID" value="CAI5794199.1"/>
    <property type="molecule type" value="Genomic_DNA"/>
</dbReference>
<dbReference type="GO" id="GO:0006606">
    <property type="term" value="P:protein import into nucleus"/>
    <property type="evidence" value="ECO:0007669"/>
    <property type="project" value="TreeGrafter"/>
</dbReference>
<dbReference type="GO" id="GO:0005643">
    <property type="term" value="C:nuclear pore"/>
    <property type="evidence" value="ECO:0007669"/>
    <property type="project" value="UniProtKB-SubCell"/>
</dbReference>
<evidence type="ECO:0000256" key="5">
    <source>
        <dbReference type="ARBA" id="ARBA00022927"/>
    </source>
</evidence>
<feature type="compositionally biased region" description="Low complexity" evidence="14">
    <location>
        <begin position="587"/>
        <end position="603"/>
    </location>
</feature>
<evidence type="ECO:0000256" key="10">
    <source>
        <dbReference type="ARBA" id="ARBA00063892"/>
    </source>
</evidence>
<keyword evidence="7" id="KW-0906">Nuclear pore complex</keyword>
<feature type="compositionally biased region" description="Polar residues" evidence="14">
    <location>
        <begin position="638"/>
        <end position="671"/>
    </location>
</feature>
<evidence type="ECO:0000256" key="13">
    <source>
        <dbReference type="ARBA" id="ARBA00083901"/>
    </source>
</evidence>
<evidence type="ECO:0000256" key="12">
    <source>
        <dbReference type="ARBA" id="ARBA00077390"/>
    </source>
</evidence>
<evidence type="ECO:0000256" key="14">
    <source>
        <dbReference type="SAM" id="MobiDB-lite"/>
    </source>
</evidence>
<evidence type="ECO:0000259" key="15">
    <source>
        <dbReference type="Pfam" id="PF16755"/>
    </source>
</evidence>